<accession>A0A816NMA4</accession>
<organism evidence="2 3">
    <name type="scientific">Rotaria magnacalcarata</name>
    <dbReference type="NCBI Taxonomy" id="392030"/>
    <lineage>
        <taxon>Eukaryota</taxon>
        <taxon>Metazoa</taxon>
        <taxon>Spiralia</taxon>
        <taxon>Gnathifera</taxon>
        <taxon>Rotifera</taxon>
        <taxon>Eurotatoria</taxon>
        <taxon>Bdelloidea</taxon>
        <taxon>Philodinida</taxon>
        <taxon>Philodinidae</taxon>
        <taxon>Rotaria</taxon>
    </lineage>
</organism>
<dbReference type="Proteomes" id="UP000663856">
    <property type="component" value="Unassembled WGS sequence"/>
</dbReference>
<proteinExistence type="predicted"/>
<gene>
    <name evidence="2" type="ORF">WKI299_LOCUS7631</name>
</gene>
<evidence type="ECO:0000256" key="1">
    <source>
        <dbReference type="SAM" id="MobiDB-lite"/>
    </source>
</evidence>
<dbReference type="EMBL" id="CAJNRF010002365">
    <property type="protein sequence ID" value="CAF2036571.1"/>
    <property type="molecule type" value="Genomic_DNA"/>
</dbReference>
<reference evidence="2" key="1">
    <citation type="submission" date="2021-02" db="EMBL/GenBank/DDBJ databases">
        <authorList>
            <person name="Nowell W R."/>
        </authorList>
    </citation>
    <scope>NUCLEOTIDE SEQUENCE</scope>
</reference>
<dbReference type="AlphaFoldDB" id="A0A816NMA4"/>
<evidence type="ECO:0000313" key="3">
    <source>
        <dbReference type="Proteomes" id="UP000663856"/>
    </source>
</evidence>
<protein>
    <submittedName>
        <fullName evidence="2">Uncharacterized protein</fullName>
    </submittedName>
</protein>
<feature type="region of interest" description="Disordered" evidence="1">
    <location>
        <begin position="186"/>
        <end position="212"/>
    </location>
</feature>
<evidence type="ECO:0000313" key="2">
    <source>
        <dbReference type="EMBL" id="CAF2036571.1"/>
    </source>
</evidence>
<feature type="region of interest" description="Disordered" evidence="1">
    <location>
        <begin position="102"/>
        <end position="122"/>
    </location>
</feature>
<comment type="caution">
    <text evidence="2">The sequence shown here is derived from an EMBL/GenBank/DDBJ whole genome shotgun (WGS) entry which is preliminary data.</text>
</comment>
<name>A0A816NMA4_9BILA</name>
<sequence length="359" mass="41009">MLKYPNQHYDLVSTVPLSPFVEDQWNRIVTYSPMYADWPDYVASNPKRVHKDILRKRSLISPMHLKTVQLEDKLLLNELQSIQRISNLPTLVSYAERSSYKESKSIDGDNLQRTTSPTDEYQRSADLFHMTREPPMMHSNHAEQSLSHQTYSTKHSALENKTQNGQSMKNSVNFNFGPKPQASISVQLRQSAKTRQQALATSNDYQSPSLQSMSSLKRAAPITGNTPRRAYQIQPLPYPSTPPSTETHITNGLQEKSKTNSSCSVKRPSLRSTNSSRATVHMLKTKNDRAREKQHIDLKTALVKPHRQHALRDSALEESIPSSLDKMRKLGGSITAFEKNLDYNYNRQLNQFRIDLKQC</sequence>
<feature type="region of interest" description="Disordered" evidence="1">
    <location>
        <begin position="239"/>
        <end position="277"/>
    </location>
</feature>
<feature type="compositionally biased region" description="Polar residues" evidence="1">
    <location>
        <begin position="243"/>
        <end position="277"/>
    </location>
</feature>